<keyword evidence="2 6" id="KW-0479">Metal-binding</keyword>
<evidence type="ECO:0000256" key="3">
    <source>
        <dbReference type="ARBA" id="ARBA00023004"/>
    </source>
</evidence>
<dbReference type="GO" id="GO:0006629">
    <property type="term" value="P:lipid metabolic process"/>
    <property type="evidence" value="ECO:0007669"/>
    <property type="project" value="InterPro"/>
</dbReference>
<keyword evidence="9" id="KW-1185">Reference proteome</keyword>
<proteinExistence type="inferred from homology"/>
<dbReference type="InterPro" id="IPR018506">
    <property type="entry name" value="Cyt_B5_heme-BS"/>
</dbReference>
<dbReference type="PANTHER" id="PTHR16740">
    <property type="entry name" value="CYTOCHROME B5-RELATED PROTEIN-RELATED"/>
    <property type="match status" value="1"/>
</dbReference>
<dbReference type="OrthoDB" id="260519at2759"/>
<dbReference type="PROSITE" id="PS50255">
    <property type="entry name" value="CYTOCHROME_B5_2"/>
    <property type="match status" value="1"/>
</dbReference>
<dbReference type="SMART" id="SM01117">
    <property type="entry name" value="Cyt-b5"/>
    <property type="match status" value="1"/>
</dbReference>
<dbReference type="PANTHER" id="PTHR16740:SF1">
    <property type="entry name" value="CYTOCHROME B5-RELATED PROTEIN-RELATED"/>
    <property type="match status" value="1"/>
</dbReference>
<gene>
    <name evidence="10 11" type="primary">LOC114330841</name>
</gene>
<feature type="transmembrane region" description="Helical" evidence="6">
    <location>
        <begin position="7"/>
        <end position="27"/>
    </location>
</feature>
<keyword evidence="6" id="KW-0812">Transmembrane</keyword>
<feature type="transmembrane region" description="Helical" evidence="6">
    <location>
        <begin position="215"/>
        <end position="234"/>
    </location>
</feature>
<feature type="domain" description="Cytochrome b5 heme-binding" evidence="7">
    <location>
        <begin position="97"/>
        <end position="152"/>
    </location>
</feature>
<dbReference type="Pfam" id="PF00487">
    <property type="entry name" value="FA_desaturase"/>
    <property type="match status" value="1"/>
</dbReference>
<comment type="similarity">
    <text evidence="6">Belongs to the cytochrome b5 family.</text>
</comment>
<dbReference type="RefSeq" id="XP_028136058.1">
    <property type="nucleotide sequence ID" value="XM_028280257.1"/>
</dbReference>
<dbReference type="InterPro" id="IPR036400">
    <property type="entry name" value="Cyt_B5-like_heme/steroid_sf"/>
</dbReference>
<dbReference type="PROSITE" id="PS00191">
    <property type="entry name" value="CYTOCHROME_B5_1"/>
    <property type="match status" value="1"/>
</dbReference>
<evidence type="ECO:0000259" key="7">
    <source>
        <dbReference type="PROSITE" id="PS50255"/>
    </source>
</evidence>
<accession>A0A6P7FMF0</accession>
<evidence type="ECO:0000313" key="8">
    <source>
        <dbReference type="EnsemblMetazoa" id="XP_028136058.1"/>
    </source>
</evidence>
<evidence type="ECO:0000313" key="10">
    <source>
        <dbReference type="RefSeq" id="XP_028136057.1"/>
    </source>
</evidence>
<dbReference type="SUPFAM" id="SSF55856">
    <property type="entry name" value="Cytochrome b5-like heme/steroid binding domain"/>
    <property type="match status" value="1"/>
</dbReference>
<dbReference type="Pfam" id="PF00173">
    <property type="entry name" value="Cyt-b5"/>
    <property type="match status" value="1"/>
</dbReference>
<dbReference type="InterPro" id="IPR001199">
    <property type="entry name" value="Cyt_B5-like_heme/steroid-bd"/>
</dbReference>
<evidence type="ECO:0000256" key="6">
    <source>
        <dbReference type="RuleBase" id="RU362121"/>
    </source>
</evidence>
<dbReference type="GO" id="GO:0020037">
    <property type="term" value="F:heme binding"/>
    <property type="evidence" value="ECO:0007669"/>
    <property type="project" value="UniProtKB-UniRule"/>
</dbReference>
<dbReference type="InterPro" id="IPR005804">
    <property type="entry name" value="FA_desaturase_dom"/>
</dbReference>
<feature type="transmembrane region" description="Helical" evidence="6">
    <location>
        <begin position="326"/>
        <end position="344"/>
    </location>
</feature>
<organism evidence="10">
    <name type="scientific">Diabrotica virgifera virgifera</name>
    <name type="common">western corn rootworm</name>
    <dbReference type="NCBI Taxonomy" id="50390"/>
    <lineage>
        <taxon>Eukaryota</taxon>
        <taxon>Metazoa</taxon>
        <taxon>Ecdysozoa</taxon>
        <taxon>Arthropoda</taxon>
        <taxon>Hexapoda</taxon>
        <taxon>Insecta</taxon>
        <taxon>Pterygota</taxon>
        <taxon>Neoptera</taxon>
        <taxon>Endopterygota</taxon>
        <taxon>Coleoptera</taxon>
        <taxon>Polyphaga</taxon>
        <taxon>Cucujiformia</taxon>
        <taxon>Chrysomeloidea</taxon>
        <taxon>Chrysomelidae</taxon>
        <taxon>Galerucinae</taxon>
        <taxon>Diabroticina</taxon>
        <taxon>Diabroticites</taxon>
        <taxon>Diabrotica</taxon>
    </lineage>
</organism>
<evidence type="ECO:0000256" key="5">
    <source>
        <dbReference type="ARBA" id="ARBA00073492"/>
    </source>
</evidence>
<dbReference type="EnsemblMetazoa" id="XM_028280257.2">
    <property type="protein sequence ID" value="XP_028136058.1"/>
    <property type="gene ID" value="LOC114330841"/>
</dbReference>
<dbReference type="Gene3D" id="3.10.120.10">
    <property type="entry name" value="Cytochrome b5-like heme/steroid binding domain"/>
    <property type="match status" value="1"/>
</dbReference>
<sequence>MQLSPHCTLYILSIILNTILSIIRTWSALTNWQENKRDFPSNSTIRRQKMSPNPDFVPISSLGIKPIPSRGKGRVVTTNMWLKEKQIDDGAEGLWRVHDKIYDLTEFVHKHPGGSDWLTLTKGTDITEAFEVHHLTEFPNEILKKYFVKNATTERNSPYTFEEDGFYRILKKKIQPVLRNCPKESYTKSKLITDSLLVLSFLFSIFAVKFWSFGLGAFGGVFLGMVTIAAHNYLHMKDNFRIYYFQFSFLQVRESRISHALSHHLYTNTITDLEIAMFEPLLNYLPVEKKPMQKVVSVMLVPIICLTFFHKPAIERIINLPTQYKQLRFTDLLGLLLPICMYVFGNDDLLSVFIMWNFVLVCGGTYMSFVGFNAGHHHPDVFHDGDTPRGKKFDWGLGQLEALLERKEITGSHFLVLTSFGDHALHHFFPTLDHGQLQHLYPVFKEVCNQFNVDLRMVSQIETIKGNFQQLVRVEPNPNPTDLLKYSKSK</sequence>
<dbReference type="Proteomes" id="UP001652700">
    <property type="component" value="Unplaced"/>
</dbReference>
<keyword evidence="6" id="KW-1133">Transmembrane helix</keyword>
<keyword evidence="1 6" id="KW-0349">Heme</keyword>
<dbReference type="AlphaFoldDB" id="A0A6P7FMF0"/>
<dbReference type="FunFam" id="3.10.120.10:FF:000020">
    <property type="entry name" value="Cytochrome b5-related protein"/>
    <property type="match status" value="1"/>
</dbReference>
<dbReference type="GO" id="GO:0046872">
    <property type="term" value="F:metal ion binding"/>
    <property type="evidence" value="ECO:0007669"/>
    <property type="project" value="UniProtKB-UniRule"/>
</dbReference>
<comment type="function">
    <text evidence="4">May play a role in muscle cell metabolism.</text>
</comment>
<evidence type="ECO:0000256" key="1">
    <source>
        <dbReference type="ARBA" id="ARBA00022617"/>
    </source>
</evidence>
<feature type="transmembrane region" description="Helical" evidence="6">
    <location>
        <begin position="295"/>
        <end position="314"/>
    </location>
</feature>
<keyword evidence="3 6" id="KW-0408">Iron</keyword>
<feature type="transmembrane region" description="Helical" evidence="6">
    <location>
        <begin position="350"/>
        <end position="372"/>
    </location>
</feature>
<dbReference type="InterPro" id="IPR053100">
    <property type="entry name" value="Cytochrome_b5-related"/>
</dbReference>
<evidence type="ECO:0000313" key="11">
    <source>
        <dbReference type="RefSeq" id="XP_028136058.1"/>
    </source>
</evidence>
<evidence type="ECO:0000313" key="9">
    <source>
        <dbReference type="Proteomes" id="UP001652700"/>
    </source>
</evidence>
<reference evidence="10 11" key="1">
    <citation type="submission" date="2025-04" db="UniProtKB">
        <authorList>
            <consortium name="RefSeq"/>
        </authorList>
    </citation>
    <scope>IDENTIFICATION</scope>
    <source>
        <tissue evidence="10 11">Whole insect</tissue>
    </source>
</reference>
<dbReference type="KEGG" id="dvv:114330841"/>
<reference evidence="8" key="2">
    <citation type="submission" date="2025-05" db="UniProtKB">
        <authorList>
            <consortium name="EnsemblMetazoa"/>
        </authorList>
    </citation>
    <scope>IDENTIFICATION</scope>
</reference>
<feature type="transmembrane region" description="Helical" evidence="6">
    <location>
        <begin position="191"/>
        <end position="208"/>
    </location>
</feature>
<dbReference type="RefSeq" id="XP_028136057.1">
    <property type="nucleotide sequence ID" value="XM_028280256.1"/>
</dbReference>
<protein>
    <recommendedName>
        <fullName evidence="5">Cytochrome b5-related protein</fullName>
    </recommendedName>
</protein>
<keyword evidence="6" id="KW-0472">Membrane</keyword>
<evidence type="ECO:0000256" key="2">
    <source>
        <dbReference type="ARBA" id="ARBA00022723"/>
    </source>
</evidence>
<name>A0A6P7FMF0_DIAVI</name>
<evidence type="ECO:0000256" key="4">
    <source>
        <dbReference type="ARBA" id="ARBA00055674"/>
    </source>
</evidence>
<comment type="caution">
    <text evidence="6">Lacks conserved residue(s) required for the propagation of feature annotation.</text>
</comment>
<dbReference type="GeneID" id="114330841"/>